<dbReference type="PANTHER" id="PTHR12121:SF34">
    <property type="entry name" value="PROTEIN ANGEL"/>
    <property type="match status" value="1"/>
</dbReference>
<dbReference type="AlphaFoldDB" id="A0AAQ3S4F5"/>
<sequence>MLPHYRNATTTTATQRMLPQFSELGASTNVNVHQDLLDVKLWQVHTLFKGLEKITASADIPMLVSGYFNSVPRSVPHALLAIGKVDPSHPDLTVDPLNILCPYNKLVHQLPLVMY</sequence>
<organism evidence="1 2">
    <name type="scientific">Vigna mungo</name>
    <name type="common">Black gram</name>
    <name type="synonym">Phaseolus mungo</name>
    <dbReference type="NCBI Taxonomy" id="3915"/>
    <lineage>
        <taxon>Eukaryota</taxon>
        <taxon>Viridiplantae</taxon>
        <taxon>Streptophyta</taxon>
        <taxon>Embryophyta</taxon>
        <taxon>Tracheophyta</taxon>
        <taxon>Spermatophyta</taxon>
        <taxon>Magnoliopsida</taxon>
        <taxon>eudicotyledons</taxon>
        <taxon>Gunneridae</taxon>
        <taxon>Pentapetalae</taxon>
        <taxon>rosids</taxon>
        <taxon>fabids</taxon>
        <taxon>Fabales</taxon>
        <taxon>Fabaceae</taxon>
        <taxon>Papilionoideae</taxon>
        <taxon>50 kb inversion clade</taxon>
        <taxon>NPAAA clade</taxon>
        <taxon>indigoferoid/millettioid clade</taxon>
        <taxon>Phaseoleae</taxon>
        <taxon>Vigna</taxon>
    </lineage>
</organism>
<keyword evidence="2" id="KW-1185">Reference proteome</keyword>
<proteinExistence type="predicted"/>
<accession>A0AAQ3S4F5</accession>
<dbReference type="InterPro" id="IPR036691">
    <property type="entry name" value="Endo/exonu/phosph_ase_sf"/>
</dbReference>
<reference evidence="1 2" key="1">
    <citation type="journal article" date="2023" name="Life. Sci Alliance">
        <title>Evolutionary insights into 3D genome organization and epigenetic landscape of Vigna mungo.</title>
        <authorList>
            <person name="Junaid A."/>
            <person name="Singh B."/>
            <person name="Bhatia S."/>
        </authorList>
    </citation>
    <scope>NUCLEOTIDE SEQUENCE [LARGE SCALE GENOMIC DNA]</scope>
    <source>
        <strain evidence="1">Urdbean</strain>
    </source>
</reference>
<dbReference type="EMBL" id="CP144699">
    <property type="protein sequence ID" value="WVZ18984.1"/>
    <property type="molecule type" value="Genomic_DNA"/>
</dbReference>
<evidence type="ECO:0000313" key="1">
    <source>
        <dbReference type="EMBL" id="WVZ18984.1"/>
    </source>
</evidence>
<dbReference type="PANTHER" id="PTHR12121">
    <property type="entry name" value="CARBON CATABOLITE REPRESSOR PROTEIN 4"/>
    <property type="match status" value="1"/>
</dbReference>
<name>A0AAQ3S4F5_VIGMU</name>
<dbReference type="Proteomes" id="UP001374535">
    <property type="component" value="Chromosome 2"/>
</dbReference>
<evidence type="ECO:0000313" key="2">
    <source>
        <dbReference type="Proteomes" id="UP001374535"/>
    </source>
</evidence>
<gene>
    <name evidence="1" type="ORF">V8G54_006306</name>
</gene>
<dbReference type="Gene3D" id="3.60.10.10">
    <property type="entry name" value="Endonuclease/exonuclease/phosphatase"/>
    <property type="match status" value="1"/>
</dbReference>
<dbReference type="GO" id="GO:0000175">
    <property type="term" value="F:3'-5'-RNA exonuclease activity"/>
    <property type="evidence" value="ECO:0007669"/>
    <property type="project" value="TreeGrafter"/>
</dbReference>
<protein>
    <submittedName>
        <fullName evidence="1">Uncharacterized protein</fullName>
    </submittedName>
</protein>
<dbReference type="InterPro" id="IPR050410">
    <property type="entry name" value="CCR4/nocturin_mRNA_transcr"/>
</dbReference>